<dbReference type="InterPro" id="IPR051606">
    <property type="entry name" value="Polyketide_Oxido-like"/>
</dbReference>
<evidence type="ECO:0000313" key="3">
    <source>
        <dbReference type="Proteomes" id="UP000280346"/>
    </source>
</evidence>
<keyword evidence="3" id="KW-1185">Reference proteome</keyword>
<dbReference type="InterPro" id="IPR036291">
    <property type="entry name" value="NAD(P)-bd_dom_sf"/>
</dbReference>
<dbReference type="OrthoDB" id="7352421at2"/>
<dbReference type="PANTHER" id="PTHR43355">
    <property type="entry name" value="FLAVIN REDUCTASE (NADPH)"/>
    <property type="match status" value="1"/>
</dbReference>
<dbReference type="Pfam" id="PF13460">
    <property type="entry name" value="NAD_binding_10"/>
    <property type="match status" value="1"/>
</dbReference>
<dbReference type="InterPro" id="IPR016040">
    <property type="entry name" value="NAD(P)-bd_dom"/>
</dbReference>
<proteinExistence type="predicted"/>
<dbReference type="AlphaFoldDB" id="A0A433J3P4"/>
<dbReference type="SUPFAM" id="SSF51735">
    <property type="entry name" value="NAD(P)-binding Rossmann-fold domains"/>
    <property type="match status" value="1"/>
</dbReference>
<reference evidence="2 3" key="1">
    <citation type="submission" date="2018-12" db="EMBL/GenBank/DDBJ databases">
        <authorList>
            <person name="Yang Y."/>
        </authorList>
    </citation>
    <scope>NUCLEOTIDE SEQUENCE [LARGE SCALE GENOMIC DNA]</scope>
    <source>
        <strain evidence="2 3">GSF71</strain>
    </source>
</reference>
<protein>
    <submittedName>
        <fullName evidence="2">NAD(P)-dependent oxidoreductase</fullName>
    </submittedName>
</protein>
<dbReference type="EMBL" id="RZIJ01000021">
    <property type="protein sequence ID" value="RUQ66403.1"/>
    <property type="molecule type" value="Genomic_DNA"/>
</dbReference>
<evidence type="ECO:0000259" key="1">
    <source>
        <dbReference type="Pfam" id="PF13460"/>
    </source>
</evidence>
<gene>
    <name evidence="2" type="ORF">EJ913_23095</name>
</gene>
<feature type="domain" description="NAD(P)-binding" evidence="1">
    <location>
        <begin position="7"/>
        <end position="191"/>
    </location>
</feature>
<dbReference type="Gene3D" id="3.40.50.720">
    <property type="entry name" value="NAD(P)-binding Rossmann-like Domain"/>
    <property type="match status" value="1"/>
</dbReference>
<dbReference type="Proteomes" id="UP000280346">
    <property type="component" value="Unassembled WGS sequence"/>
</dbReference>
<sequence>MNVALLGATGNAGSRILAELLARGHRVTAIARDPASLTARDGLTVKAGDVNDAAALAALLPGHDAVISTTRFQSTDPRALLAALKSAGVPRLLMVGGAGSLEVAPGVALIDTPQFPAAYKAEASAGRDALNVLRDEETLDWTFLSPSALFAPGERTGNFRLGTDALLVDGAGNSHISMEDYAIALVDELETPRHSRRRFTVGY</sequence>
<dbReference type="PANTHER" id="PTHR43355:SF2">
    <property type="entry name" value="FLAVIN REDUCTASE (NADPH)"/>
    <property type="match status" value="1"/>
</dbReference>
<name>A0A433J3P4_9PROT</name>
<accession>A0A433J3P4</accession>
<dbReference type="GO" id="GO:0016646">
    <property type="term" value="F:oxidoreductase activity, acting on the CH-NH group of donors, NAD or NADP as acceptor"/>
    <property type="evidence" value="ECO:0007669"/>
    <property type="project" value="TreeGrafter"/>
</dbReference>
<evidence type="ECO:0000313" key="2">
    <source>
        <dbReference type="EMBL" id="RUQ66403.1"/>
    </source>
</evidence>
<comment type="caution">
    <text evidence="2">The sequence shown here is derived from an EMBL/GenBank/DDBJ whole genome shotgun (WGS) entry which is preliminary data.</text>
</comment>
<dbReference type="RefSeq" id="WP_127002315.1">
    <property type="nucleotide sequence ID" value="NZ_JBNPXW010000019.1"/>
</dbReference>
<dbReference type="CDD" id="cd05244">
    <property type="entry name" value="BVR-B_like_SDR_a"/>
    <property type="match status" value="1"/>
</dbReference>
<organism evidence="2 3">
    <name type="scientific">Azospirillum doebereinerae</name>
    <dbReference type="NCBI Taxonomy" id="92933"/>
    <lineage>
        <taxon>Bacteria</taxon>
        <taxon>Pseudomonadati</taxon>
        <taxon>Pseudomonadota</taxon>
        <taxon>Alphaproteobacteria</taxon>
        <taxon>Rhodospirillales</taxon>
        <taxon>Azospirillaceae</taxon>
        <taxon>Azospirillum</taxon>
    </lineage>
</organism>